<evidence type="ECO:0000259" key="3">
    <source>
        <dbReference type="Pfam" id="PF02894"/>
    </source>
</evidence>
<evidence type="ECO:0000259" key="2">
    <source>
        <dbReference type="Pfam" id="PF01408"/>
    </source>
</evidence>
<dbReference type="Pfam" id="PF01408">
    <property type="entry name" value="GFO_IDH_MocA"/>
    <property type="match status" value="1"/>
</dbReference>
<dbReference type="Gene3D" id="3.40.50.720">
    <property type="entry name" value="NAD(P)-binding Rossmann-like Domain"/>
    <property type="match status" value="1"/>
</dbReference>
<dbReference type="Gene3D" id="3.30.360.10">
    <property type="entry name" value="Dihydrodipicolinate Reductase, domain 2"/>
    <property type="match status" value="1"/>
</dbReference>
<dbReference type="PANTHER" id="PTHR43377:SF2">
    <property type="entry name" value="BINDING ROSSMANN FOLD OXIDOREDUCTASE, PUTATIVE (AFU_ORTHOLOGUE AFUA_4G00560)-RELATED"/>
    <property type="match status" value="1"/>
</dbReference>
<dbReference type="Pfam" id="PF02894">
    <property type="entry name" value="GFO_IDH_MocA_C"/>
    <property type="match status" value="1"/>
</dbReference>
<comment type="caution">
    <text evidence="4">The sequence shown here is derived from an EMBL/GenBank/DDBJ whole genome shotgun (WGS) entry which is preliminary data.</text>
</comment>
<dbReference type="PANTHER" id="PTHR43377">
    <property type="entry name" value="BILIVERDIN REDUCTASE A"/>
    <property type="match status" value="1"/>
</dbReference>
<protein>
    <submittedName>
        <fullName evidence="4">Gfo/Idh/MocA family oxidoreductase</fullName>
    </submittedName>
</protein>
<organism evidence="4 5">
    <name type="scientific">Candidatus Avipropionibacterium avicola</name>
    <dbReference type="NCBI Taxonomy" id="2840701"/>
    <lineage>
        <taxon>Bacteria</taxon>
        <taxon>Bacillati</taxon>
        <taxon>Actinomycetota</taxon>
        <taxon>Actinomycetes</taxon>
        <taxon>Propionibacteriales</taxon>
        <taxon>Propionibacteriaceae</taxon>
        <taxon>Propionibacteriaceae incertae sedis</taxon>
        <taxon>Candidatus Avipropionibacterium</taxon>
    </lineage>
</organism>
<evidence type="ECO:0000256" key="1">
    <source>
        <dbReference type="ARBA" id="ARBA00010928"/>
    </source>
</evidence>
<evidence type="ECO:0000313" key="5">
    <source>
        <dbReference type="Proteomes" id="UP000886842"/>
    </source>
</evidence>
<dbReference type="InterPro" id="IPR036291">
    <property type="entry name" value="NAD(P)-bd_dom_sf"/>
</dbReference>
<evidence type="ECO:0000313" key="4">
    <source>
        <dbReference type="EMBL" id="HIT75795.1"/>
    </source>
</evidence>
<dbReference type="InterPro" id="IPR051450">
    <property type="entry name" value="Gfo/Idh/MocA_Oxidoreductases"/>
</dbReference>
<gene>
    <name evidence="4" type="ORF">IAA98_09435</name>
</gene>
<dbReference type="AlphaFoldDB" id="A0A9D1KMK5"/>
<dbReference type="EMBL" id="DVLP01000281">
    <property type="protein sequence ID" value="HIT75795.1"/>
    <property type="molecule type" value="Genomic_DNA"/>
</dbReference>
<proteinExistence type="inferred from homology"/>
<name>A0A9D1KMK5_9ACTN</name>
<dbReference type="SUPFAM" id="SSF55347">
    <property type="entry name" value="Glyceraldehyde-3-phosphate dehydrogenase-like, C-terminal domain"/>
    <property type="match status" value="1"/>
</dbReference>
<feature type="domain" description="Gfo/Idh/MocA-like oxidoreductase N-terminal" evidence="2">
    <location>
        <begin position="10"/>
        <end position="130"/>
    </location>
</feature>
<dbReference type="Proteomes" id="UP000886842">
    <property type="component" value="Unassembled WGS sequence"/>
</dbReference>
<reference evidence="4" key="1">
    <citation type="submission" date="2020-10" db="EMBL/GenBank/DDBJ databases">
        <authorList>
            <person name="Gilroy R."/>
        </authorList>
    </citation>
    <scope>NUCLEOTIDE SEQUENCE</scope>
    <source>
        <strain evidence="4">ChiGjej1B1-24693</strain>
    </source>
</reference>
<dbReference type="GO" id="GO:0000166">
    <property type="term" value="F:nucleotide binding"/>
    <property type="evidence" value="ECO:0007669"/>
    <property type="project" value="InterPro"/>
</dbReference>
<dbReference type="SUPFAM" id="SSF51735">
    <property type="entry name" value="NAD(P)-binding Rossmann-fold domains"/>
    <property type="match status" value="1"/>
</dbReference>
<comment type="similarity">
    <text evidence="1">Belongs to the Gfo/Idh/MocA family.</text>
</comment>
<dbReference type="InterPro" id="IPR000683">
    <property type="entry name" value="Gfo/Idh/MocA-like_OxRdtase_N"/>
</dbReference>
<dbReference type="InterPro" id="IPR004104">
    <property type="entry name" value="Gfo/Idh/MocA-like_OxRdtase_C"/>
</dbReference>
<sequence>MNSPANGPIDVILVGVGHRTVTYARYAQTRPDEMRVVAVVDPDPVRREQVSEQFGIAEDRRYEWIADLPAEQLGRAAINGTMDDIHVETSLELLERGYDLLLEKPISLEAATMMQLQRRADELGRTVVVCHVLRHAPFYSAIKERLAAGEIGEVVTVDMAEMVAYDHMATSYVRGRWRSEESCGSSFLMAKSCHDMDLMSWFAQPAAPVKATSTGARKFFTEQNAPEGSGSRCLVDCQIESTCPFSARRIHVEQNRHTFYAWEPLEHLGRPPTTEEKLESLRTDNPYGRCVWRCDNDVADRQSVAVEFDNGSTGNLTLVGTAAKGDRTVHIVGTRGEIIGSLHEQSFVLRRFDAGPQPYTEEVVSTVPVDDGQYASHGHGGGDLRLVEDFVKVLNGGTPTLSTTSLADSVNGHLAGFAAEQGRLEGRWVELSELRS</sequence>
<accession>A0A9D1KMK5</accession>
<reference evidence="4" key="2">
    <citation type="journal article" date="2021" name="PeerJ">
        <title>Extensive microbial diversity within the chicken gut microbiome revealed by metagenomics and culture.</title>
        <authorList>
            <person name="Gilroy R."/>
            <person name="Ravi A."/>
            <person name="Getino M."/>
            <person name="Pursley I."/>
            <person name="Horton D.L."/>
            <person name="Alikhan N.F."/>
            <person name="Baker D."/>
            <person name="Gharbi K."/>
            <person name="Hall N."/>
            <person name="Watson M."/>
            <person name="Adriaenssens E.M."/>
            <person name="Foster-Nyarko E."/>
            <person name="Jarju S."/>
            <person name="Secka A."/>
            <person name="Antonio M."/>
            <person name="Oren A."/>
            <person name="Chaudhuri R.R."/>
            <person name="La Ragione R."/>
            <person name="Hildebrand F."/>
            <person name="Pallen M.J."/>
        </authorList>
    </citation>
    <scope>NUCLEOTIDE SEQUENCE</scope>
    <source>
        <strain evidence="4">ChiGjej1B1-24693</strain>
    </source>
</reference>
<feature type="domain" description="Gfo/Idh/MocA-like oxidoreductase C-terminal" evidence="3">
    <location>
        <begin position="143"/>
        <end position="403"/>
    </location>
</feature>